<dbReference type="OrthoDB" id="9795305at2"/>
<comment type="pathway">
    <text evidence="1 9">Cell wall biogenesis; peptidoglycan biosynthesis.</text>
</comment>
<accession>A0A4Z1CD78</accession>
<feature type="active site" description="Nucleophile" evidence="9">
    <location>
        <position position="118"/>
    </location>
</feature>
<keyword evidence="8 9" id="KW-0961">Cell wall biogenesis/degradation</keyword>
<evidence type="ECO:0000313" key="11">
    <source>
        <dbReference type="EMBL" id="TGN43194.1"/>
    </source>
</evidence>
<evidence type="ECO:0000256" key="8">
    <source>
        <dbReference type="ARBA" id="ARBA00023316"/>
    </source>
</evidence>
<reference evidence="11 12" key="1">
    <citation type="submission" date="2019-03" db="EMBL/GenBank/DDBJ databases">
        <authorList>
            <person name="Li J."/>
        </authorList>
    </citation>
    <scope>NUCLEOTIDE SEQUENCE [LARGE SCALE GENOMIC DNA]</scope>
    <source>
        <strain evidence="11 12">3058</strain>
    </source>
</reference>
<dbReference type="PANTHER" id="PTHR30582">
    <property type="entry name" value="L,D-TRANSPEPTIDASE"/>
    <property type="match status" value="1"/>
</dbReference>
<evidence type="ECO:0000256" key="5">
    <source>
        <dbReference type="ARBA" id="ARBA00022801"/>
    </source>
</evidence>
<dbReference type="CDD" id="cd16913">
    <property type="entry name" value="YkuD_like"/>
    <property type="match status" value="1"/>
</dbReference>
<keyword evidence="6 9" id="KW-0133">Cell shape</keyword>
<dbReference type="FunFam" id="2.40.440.10:FF:000002">
    <property type="entry name" value="L,D-transpeptidase ErfK/SrfK"/>
    <property type="match status" value="1"/>
</dbReference>
<dbReference type="Pfam" id="PF03734">
    <property type="entry name" value="YkuD"/>
    <property type="match status" value="1"/>
</dbReference>
<protein>
    <submittedName>
        <fullName evidence="11">L,D-transpeptidase</fullName>
    </submittedName>
</protein>
<evidence type="ECO:0000256" key="4">
    <source>
        <dbReference type="ARBA" id="ARBA00022679"/>
    </source>
</evidence>
<evidence type="ECO:0000256" key="2">
    <source>
        <dbReference type="ARBA" id="ARBA00005992"/>
    </source>
</evidence>
<dbReference type="GO" id="GO:0008360">
    <property type="term" value="P:regulation of cell shape"/>
    <property type="evidence" value="ECO:0007669"/>
    <property type="project" value="UniProtKB-UniRule"/>
</dbReference>
<dbReference type="PANTHER" id="PTHR30582:SF24">
    <property type="entry name" value="L,D-TRANSPEPTIDASE ERFK_SRFK-RELATED"/>
    <property type="match status" value="1"/>
</dbReference>
<dbReference type="GO" id="GO:0018104">
    <property type="term" value="P:peptidoglycan-protein cross-linking"/>
    <property type="evidence" value="ECO:0007669"/>
    <property type="project" value="TreeGrafter"/>
</dbReference>
<dbReference type="AlphaFoldDB" id="A0A4Z1CD78"/>
<feature type="active site" description="Proton donor/acceptor" evidence="9">
    <location>
        <position position="102"/>
    </location>
</feature>
<dbReference type="Proteomes" id="UP000297972">
    <property type="component" value="Unassembled WGS sequence"/>
</dbReference>
<sequence>MVAFDAAGEAPGTVIVRTSERKLYLVLEGGRAMRYVVGVGRLGRQWTGASFIDGKHLRPHWAPPAAIKLNNPNIPDIIPSGSPANPMGAAALTLSGGEYAIHGTNRPDSIGRFVSYGCIRMYNEDILDLFDRVDVGTLVVVRH</sequence>
<keyword evidence="7 9" id="KW-0573">Peptidoglycan synthesis</keyword>
<gene>
    <name evidence="11" type="ORF">E4L95_20690</name>
</gene>
<comment type="caution">
    <text evidence="11">The sequence shown here is derived from an EMBL/GenBank/DDBJ whole genome shotgun (WGS) entry which is preliminary data.</text>
</comment>
<dbReference type="GO" id="GO:0071972">
    <property type="term" value="F:peptidoglycan L,D-transpeptidase activity"/>
    <property type="evidence" value="ECO:0007669"/>
    <property type="project" value="TreeGrafter"/>
</dbReference>
<dbReference type="GO" id="GO:0071555">
    <property type="term" value="P:cell wall organization"/>
    <property type="evidence" value="ECO:0007669"/>
    <property type="project" value="UniProtKB-UniRule"/>
</dbReference>
<evidence type="ECO:0000256" key="9">
    <source>
        <dbReference type="PROSITE-ProRule" id="PRU01373"/>
    </source>
</evidence>
<feature type="domain" description="L,D-TPase catalytic" evidence="10">
    <location>
        <begin position="12"/>
        <end position="142"/>
    </location>
</feature>
<keyword evidence="12" id="KW-1185">Reference proteome</keyword>
<dbReference type="InterPro" id="IPR050979">
    <property type="entry name" value="LD-transpeptidase"/>
</dbReference>
<evidence type="ECO:0000256" key="6">
    <source>
        <dbReference type="ARBA" id="ARBA00022960"/>
    </source>
</evidence>
<evidence type="ECO:0000259" key="10">
    <source>
        <dbReference type="PROSITE" id="PS52029"/>
    </source>
</evidence>
<evidence type="ECO:0000313" key="12">
    <source>
        <dbReference type="Proteomes" id="UP000297972"/>
    </source>
</evidence>
<dbReference type="Gene3D" id="2.40.440.10">
    <property type="entry name" value="L,D-transpeptidase catalytic domain-like"/>
    <property type="match status" value="1"/>
</dbReference>
<keyword evidence="5" id="KW-0378">Hydrolase</keyword>
<name>A0A4Z1CD78_9RHOB</name>
<evidence type="ECO:0000256" key="1">
    <source>
        <dbReference type="ARBA" id="ARBA00004752"/>
    </source>
</evidence>
<dbReference type="EMBL" id="SRPG01000357">
    <property type="protein sequence ID" value="TGN43194.1"/>
    <property type="molecule type" value="Genomic_DNA"/>
</dbReference>
<dbReference type="SUPFAM" id="SSF141523">
    <property type="entry name" value="L,D-transpeptidase catalytic domain-like"/>
    <property type="match status" value="1"/>
</dbReference>
<dbReference type="GO" id="GO:0005576">
    <property type="term" value="C:extracellular region"/>
    <property type="evidence" value="ECO:0007669"/>
    <property type="project" value="TreeGrafter"/>
</dbReference>
<proteinExistence type="inferred from homology"/>
<dbReference type="InterPro" id="IPR005490">
    <property type="entry name" value="LD_TPept_cat_dom"/>
</dbReference>
<organism evidence="11 12">
    <name type="scientific">Paracoccus liaowanqingii</name>
    <dbReference type="NCBI Taxonomy" id="2560053"/>
    <lineage>
        <taxon>Bacteria</taxon>
        <taxon>Pseudomonadati</taxon>
        <taxon>Pseudomonadota</taxon>
        <taxon>Alphaproteobacteria</taxon>
        <taxon>Rhodobacterales</taxon>
        <taxon>Paracoccaceae</taxon>
        <taxon>Paracoccus</taxon>
    </lineage>
</organism>
<dbReference type="GO" id="GO:0016757">
    <property type="term" value="F:glycosyltransferase activity"/>
    <property type="evidence" value="ECO:0007669"/>
    <property type="project" value="UniProtKB-KW"/>
</dbReference>
<dbReference type="InterPro" id="IPR038063">
    <property type="entry name" value="Transpep_catalytic_dom"/>
</dbReference>
<evidence type="ECO:0000256" key="7">
    <source>
        <dbReference type="ARBA" id="ARBA00022984"/>
    </source>
</evidence>
<dbReference type="PROSITE" id="PS52029">
    <property type="entry name" value="LD_TPASE"/>
    <property type="match status" value="1"/>
</dbReference>
<keyword evidence="4" id="KW-0808">Transferase</keyword>
<dbReference type="UniPathway" id="UPA00219"/>
<evidence type="ECO:0000256" key="3">
    <source>
        <dbReference type="ARBA" id="ARBA00022676"/>
    </source>
</evidence>
<comment type="similarity">
    <text evidence="2">Belongs to the YkuD family.</text>
</comment>
<keyword evidence="3" id="KW-0328">Glycosyltransferase</keyword>